<name>A0A6J7EB69_9ZZZZ</name>
<feature type="compositionally biased region" description="Low complexity" evidence="2">
    <location>
        <begin position="29"/>
        <end position="54"/>
    </location>
</feature>
<dbReference type="InterPro" id="IPR003760">
    <property type="entry name" value="PnrA-like"/>
</dbReference>
<organism evidence="4">
    <name type="scientific">freshwater metagenome</name>
    <dbReference type="NCBI Taxonomy" id="449393"/>
    <lineage>
        <taxon>unclassified sequences</taxon>
        <taxon>metagenomes</taxon>
        <taxon>ecological metagenomes</taxon>
    </lineage>
</organism>
<sequence length="430" mass="44888">MKRMTKGKFVPVLLTAALGIGLVACGGDDSSTSTAAPAGSEAPASSDAPEGSEAPTDTDAPAEGATLANFTAWADLPAEAGGLDASPVVDCAPEEGPLKAAWVYVGPTNDGGWTQTHDEARLAVQEAFGDAVETTYKENVPEGPQTTQTVEDLIADGNTVIFGTSFGFQDAFVEVAAAHPEVCFEFATGYLSAPNLSQFYGAAEDTDYLTGMAAGAASKTGKLAYLASFPIPEVVRGANAWTLGAQSVNPDATVKVVWLNTWFDPAAERKAAEALIAEGYDVLGMKGIDSPSTGDAALAAGVPWAGYNRDNSANYGDVWLTASSYHWDVYEIPRIQQILDRQWTAGNYYGNISDGFVKLASFGDLVSEETRALIEARTEELAAATGSQFTGPIMDNQGNEVLADGVSHTFGELMSMSYLVAGIDGEIPAS</sequence>
<dbReference type="Pfam" id="PF02608">
    <property type="entry name" value="Bmp"/>
    <property type="match status" value="1"/>
</dbReference>
<proteinExistence type="predicted"/>
<dbReference type="PANTHER" id="PTHR43208">
    <property type="entry name" value="ABC TRANSPORTER SUBSTRATE-BINDING PROTEIN"/>
    <property type="match status" value="1"/>
</dbReference>
<accession>A0A6J7EB69</accession>
<dbReference type="EMBL" id="CAFBLJ010000110">
    <property type="protein sequence ID" value="CAB4880196.1"/>
    <property type="molecule type" value="Genomic_DNA"/>
</dbReference>
<protein>
    <submittedName>
        <fullName evidence="4">Unannotated protein</fullName>
    </submittedName>
</protein>
<evidence type="ECO:0000256" key="2">
    <source>
        <dbReference type="SAM" id="MobiDB-lite"/>
    </source>
</evidence>
<evidence type="ECO:0000259" key="3">
    <source>
        <dbReference type="Pfam" id="PF02608"/>
    </source>
</evidence>
<keyword evidence="1" id="KW-0732">Signal</keyword>
<dbReference type="GO" id="GO:0005886">
    <property type="term" value="C:plasma membrane"/>
    <property type="evidence" value="ECO:0007669"/>
    <property type="project" value="InterPro"/>
</dbReference>
<gene>
    <name evidence="4" type="ORF">UFOPK3304_01569</name>
</gene>
<dbReference type="PANTHER" id="PTHR43208:SF1">
    <property type="entry name" value="ABC TRANSPORTER SUBSTRATE-BINDING PROTEIN"/>
    <property type="match status" value="1"/>
</dbReference>
<evidence type="ECO:0000313" key="4">
    <source>
        <dbReference type="EMBL" id="CAB4880196.1"/>
    </source>
</evidence>
<evidence type="ECO:0000256" key="1">
    <source>
        <dbReference type="ARBA" id="ARBA00022729"/>
    </source>
</evidence>
<feature type="region of interest" description="Disordered" evidence="2">
    <location>
        <begin position="29"/>
        <end position="62"/>
    </location>
</feature>
<dbReference type="InterPro" id="IPR052910">
    <property type="entry name" value="ABC-Purine-Binding"/>
</dbReference>
<dbReference type="AlphaFoldDB" id="A0A6J7EB69"/>
<feature type="domain" description="ABC transporter substrate-binding protein PnrA-like" evidence="3">
    <location>
        <begin position="99"/>
        <end position="375"/>
    </location>
</feature>
<reference evidence="4" key="1">
    <citation type="submission" date="2020-05" db="EMBL/GenBank/DDBJ databases">
        <authorList>
            <person name="Chiriac C."/>
            <person name="Salcher M."/>
            <person name="Ghai R."/>
            <person name="Kavagutti S V."/>
        </authorList>
    </citation>
    <scope>NUCLEOTIDE SEQUENCE</scope>
</reference>
<dbReference type="CDD" id="cd19963">
    <property type="entry name" value="PBP1_BMP-like"/>
    <property type="match status" value="1"/>
</dbReference>
<dbReference type="SUPFAM" id="SSF53822">
    <property type="entry name" value="Periplasmic binding protein-like I"/>
    <property type="match status" value="1"/>
</dbReference>
<dbReference type="Gene3D" id="3.40.50.2300">
    <property type="match status" value="2"/>
</dbReference>
<dbReference type="InterPro" id="IPR028082">
    <property type="entry name" value="Peripla_BP_I"/>
</dbReference>
<dbReference type="PROSITE" id="PS51257">
    <property type="entry name" value="PROKAR_LIPOPROTEIN"/>
    <property type="match status" value="1"/>
</dbReference>